<evidence type="ECO:0000313" key="1">
    <source>
        <dbReference type="EMBL" id="KAL0955473.1"/>
    </source>
</evidence>
<evidence type="ECO:0000313" key="2">
    <source>
        <dbReference type="Proteomes" id="UP001556367"/>
    </source>
</evidence>
<keyword evidence="2" id="KW-1185">Reference proteome</keyword>
<accession>A0ABR3JI86</accession>
<gene>
    <name evidence="1" type="ORF">HGRIS_001714</name>
</gene>
<sequence>MPPGPIPTRITSLVEEISAKDDSPLQAAAYIRELFHRREPELSSSNIVIVNFNGSRVTITSMPDLHRFVEAVTKDNQFGKEVQSFWLILNSKKIPCQAIGMAFGSLRSRLTNLSYMKCSAPSACPKTLAYVFRALLHGAVAIDLEIAPGKDSQLPRHCQWHDAIKDTHRPPLYQRPKSILQSFVGPAPLVMTLGESAMASLRKVKLDFPKSSTVHIADIIGTLSVGCGSSLTHLTCLRDPDLRDPDNHTLLSLINGLYEGFPRLEVLVITGRNQYQDSHNGTHNTSIISKDADAVLELASQMMSLRFFRFDQFDASQLVLGKVNLKLLDKSPYLRTCVLFGRRYCRVNFELGWVACPSSDEAALTSPCTTCFTSL</sequence>
<proteinExistence type="predicted"/>
<protein>
    <submittedName>
        <fullName evidence="1">Uncharacterized protein</fullName>
    </submittedName>
</protein>
<dbReference type="Proteomes" id="UP001556367">
    <property type="component" value="Unassembled WGS sequence"/>
</dbReference>
<dbReference type="EMBL" id="JASNQZ010000006">
    <property type="protein sequence ID" value="KAL0955473.1"/>
    <property type="molecule type" value="Genomic_DNA"/>
</dbReference>
<comment type="caution">
    <text evidence="1">The sequence shown here is derived from an EMBL/GenBank/DDBJ whole genome shotgun (WGS) entry which is preliminary data.</text>
</comment>
<reference evidence="2" key="1">
    <citation type="submission" date="2024-06" db="EMBL/GenBank/DDBJ databases">
        <title>Multi-omics analyses provide insights into the biosynthesis of the anticancer antibiotic pleurotin in Hohenbuehelia grisea.</title>
        <authorList>
            <person name="Weaver J.A."/>
            <person name="Alberti F."/>
        </authorList>
    </citation>
    <scope>NUCLEOTIDE SEQUENCE [LARGE SCALE GENOMIC DNA]</scope>
    <source>
        <strain evidence="2">T-177</strain>
    </source>
</reference>
<name>A0ABR3JI86_9AGAR</name>
<organism evidence="1 2">
    <name type="scientific">Hohenbuehelia grisea</name>
    <dbReference type="NCBI Taxonomy" id="104357"/>
    <lineage>
        <taxon>Eukaryota</taxon>
        <taxon>Fungi</taxon>
        <taxon>Dikarya</taxon>
        <taxon>Basidiomycota</taxon>
        <taxon>Agaricomycotina</taxon>
        <taxon>Agaricomycetes</taxon>
        <taxon>Agaricomycetidae</taxon>
        <taxon>Agaricales</taxon>
        <taxon>Pleurotineae</taxon>
        <taxon>Pleurotaceae</taxon>
        <taxon>Hohenbuehelia</taxon>
    </lineage>
</organism>